<dbReference type="InterPro" id="IPR050300">
    <property type="entry name" value="GDXG_lipolytic_enzyme"/>
</dbReference>
<dbReference type="Pfam" id="PF07859">
    <property type="entry name" value="Abhydrolase_3"/>
    <property type="match status" value="1"/>
</dbReference>
<dbReference type="AlphaFoldDB" id="A0A385Z6H4"/>
<evidence type="ECO:0000313" key="4">
    <source>
        <dbReference type="EMBL" id="AYC33248.1"/>
    </source>
</evidence>
<evidence type="ECO:0000313" key="5">
    <source>
        <dbReference type="Proteomes" id="UP000265560"/>
    </source>
</evidence>
<sequence>MNAPVEFTAPAPEQPLLRAVLRGTLRLLVRSLVRPPMPIAGQRALIKALTAMPLKVSGVTRSAGELGGRPCEWHRPQQDSGAVLLYLHGGAYLIGAPSTHRVICTMLAKRGGLAVCALDYRLAPEHRYPAAREDAVAAYRALLDAGYRAEQIFIGGDSAGGNLCLITTQQLKRLELPLPAGLVCLSPWTDASGEHLHQPPAGDPLLHPAWLDQAIALYCPPGLDRCDPGLSPLHGDLALPPLLIQVGEDEVLLNDSLRLAEQARAAGTRVRLERYPGLWHVFQAHVGMLRAADLAVARIAAFLHEQQAAGR</sequence>
<gene>
    <name evidence="4" type="ORF">D3880_13215</name>
</gene>
<dbReference type="SUPFAM" id="SSF53474">
    <property type="entry name" value="alpha/beta-Hydrolases"/>
    <property type="match status" value="1"/>
</dbReference>
<evidence type="ECO:0000259" key="3">
    <source>
        <dbReference type="Pfam" id="PF07859"/>
    </source>
</evidence>
<keyword evidence="2 4" id="KW-0378">Hydrolase</keyword>
<dbReference type="PANTHER" id="PTHR48081:SF30">
    <property type="entry name" value="ACETYL-HYDROLASE LIPR-RELATED"/>
    <property type="match status" value="1"/>
</dbReference>
<dbReference type="Proteomes" id="UP000265560">
    <property type="component" value="Chromosome"/>
</dbReference>
<dbReference type="InterPro" id="IPR029058">
    <property type="entry name" value="AB_hydrolase_fold"/>
</dbReference>
<proteinExistence type="inferred from homology"/>
<dbReference type="KEGG" id="pcav:D3880_13215"/>
<dbReference type="OrthoDB" id="9806180at2"/>
<dbReference type="PANTHER" id="PTHR48081">
    <property type="entry name" value="AB HYDROLASE SUPERFAMILY PROTEIN C4A8.06C"/>
    <property type="match status" value="1"/>
</dbReference>
<dbReference type="Gene3D" id="3.40.50.1820">
    <property type="entry name" value="alpha/beta hydrolase"/>
    <property type="match status" value="1"/>
</dbReference>
<accession>A0A385Z6H4</accession>
<name>A0A385Z6H4_9PSED</name>
<keyword evidence="5" id="KW-1185">Reference proteome</keyword>
<protein>
    <submittedName>
        <fullName evidence="4">Alpha/beta hydrolase</fullName>
    </submittedName>
</protein>
<dbReference type="EMBL" id="CP032419">
    <property type="protein sequence ID" value="AYC33248.1"/>
    <property type="molecule type" value="Genomic_DNA"/>
</dbReference>
<reference evidence="5" key="1">
    <citation type="submission" date="2018-09" db="EMBL/GenBank/DDBJ databases">
        <authorList>
            <person name="Zhu H."/>
        </authorList>
    </citation>
    <scope>NUCLEOTIDE SEQUENCE [LARGE SCALE GENOMIC DNA]</scope>
    <source>
        <strain evidence="5">K2W31S-8</strain>
    </source>
</reference>
<comment type="similarity">
    <text evidence="1">Belongs to the 'GDXG' lipolytic enzyme family.</text>
</comment>
<dbReference type="InterPro" id="IPR013094">
    <property type="entry name" value="AB_hydrolase_3"/>
</dbReference>
<dbReference type="RefSeq" id="WP_119893906.1">
    <property type="nucleotide sequence ID" value="NZ_CP032419.1"/>
</dbReference>
<feature type="domain" description="Alpha/beta hydrolase fold-3" evidence="3">
    <location>
        <begin position="84"/>
        <end position="283"/>
    </location>
</feature>
<organism evidence="4 5">
    <name type="scientific">Pseudomonas cavernae</name>
    <dbReference type="NCBI Taxonomy" id="2320867"/>
    <lineage>
        <taxon>Bacteria</taxon>
        <taxon>Pseudomonadati</taxon>
        <taxon>Pseudomonadota</taxon>
        <taxon>Gammaproteobacteria</taxon>
        <taxon>Pseudomonadales</taxon>
        <taxon>Pseudomonadaceae</taxon>
        <taxon>Pseudomonas</taxon>
    </lineage>
</organism>
<evidence type="ECO:0000256" key="2">
    <source>
        <dbReference type="ARBA" id="ARBA00022801"/>
    </source>
</evidence>
<dbReference type="GO" id="GO:0004806">
    <property type="term" value="F:triacylglycerol lipase activity"/>
    <property type="evidence" value="ECO:0007669"/>
    <property type="project" value="TreeGrafter"/>
</dbReference>
<evidence type="ECO:0000256" key="1">
    <source>
        <dbReference type="ARBA" id="ARBA00010515"/>
    </source>
</evidence>